<keyword evidence="2" id="KW-0472">Membrane</keyword>
<dbReference type="AlphaFoldDB" id="A0A7I7QI98"/>
<evidence type="ECO:0000313" key="3">
    <source>
        <dbReference type="EMBL" id="BBY25656.1"/>
    </source>
</evidence>
<feature type="transmembrane region" description="Helical" evidence="2">
    <location>
        <begin position="20"/>
        <end position="42"/>
    </location>
</feature>
<protein>
    <submittedName>
        <fullName evidence="3">Uncharacterized protein</fullName>
    </submittedName>
</protein>
<keyword evidence="4" id="KW-1185">Reference proteome</keyword>
<evidence type="ECO:0000256" key="2">
    <source>
        <dbReference type="SAM" id="Phobius"/>
    </source>
</evidence>
<dbReference type="KEGG" id="msto:MSTO_58610"/>
<evidence type="ECO:0000313" key="4">
    <source>
        <dbReference type="Proteomes" id="UP000467130"/>
    </source>
</evidence>
<dbReference type="EMBL" id="AP022587">
    <property type="protein sequence ID" value="BBY25656.1"/>
    <property type="molecule type" value="Genomic_DNA"/>
</dbReference>
<feature type="region of interest" description="Disordered" evidence="1">
    <location>
        <begin position="111"/>
        <end position="130"/>
    </location>
</feature>
<name>A0A7I7QI98_9MYCO</name>
<organism evidence="3 4">
    <name type="scientific">Mycobacterium stomatepiae</name>
    <dbReference type="NCBI Taxonomy" id="470076"/>
    <lineage>
        <taxon>Bacteria</taxon>
        <taxon>Bacillati</taxon>
        <taxon>Actinomycetota</taxon>
        <taxon>Actinomycetes</taxon>
        <taxon>Mycobacteriales</taxon>
        <taxon>Mycobacteriaceae</taxon>
        <taxon>Mycobacterium</taxon>
        <taxon>Mycobacterium simiae complex</taxon>
    </lineage>
</organism>
<proteinExistence type="predicted"/>
<evidence type="ECO:0000256" key="1">
    <source>
        <dbReference type="SAM" id="MobiDB-lite"/>
    </source>
</evidence>
<feature type="transmembrane region" description="Helical" evidence="2">
    <location>
        <begin position="49"/>
        <end position="74"/>
    </location>
</feature>
<feature type="compositionally biased region" description="Low complexity" evidence="1">
    <location>
        <begin position="121"/>
        <end position="130"/>
    </location>
</feature>
<reference evidence="3 4" key="1">
    <citation type="journal article" date="2019" name="Emerg. Microbes Infect.">
        <title>Comprehensive subspecies identification of 175 nontuberculous mycobacteria species based on 7547 genomic profiles.</title>
        <authorList>
            <person name="Matsumoto Y."/>
            <person name="Kinjo T."/>
            <person name="Motooka D."/>
            <person name="Nabeya D."/>
            <person name="Jung N."/>
            <person name="Uechi K."/>
            <person name="Horii T."/>
            <person name="Iida T."/>
            <person name="Fujita J."/>
            <person name="Nakamura S."/>
        </authorList>
    </citation>
    <scope>NUCLEOTIDE SEQUENCE [LARGE SCALE GENOMIC DNA]</scope>
    <source>
        <strain evidence="3 4">JCM 17783</strain>
    </source>
</reference>
<gene>
    <name evidence="3" type="ORF">MSTO_58610</name>
</gene>
<sequence length="170" mass="16619">MQALFHTLWTLVTQLIPDLIMHPGTGNFFLVLVYASMALVHASQLVMPYLLPLIAPASLLGIAGLGSLGALGAIPMPGGTAPAPAMNGSVPIPAARDRLAALAAAPVAGASEPTAPPHAPAPAASSAVTGPPAPAALPPCVVVPAPPFGGELGPQADVATAVAAQATSAR</sequence>
<keyword evidence="2" id="KW-1133">Transmembrane helix</keyword>
<accession>A0A7I7QI98</accession>
<dbReference type="Proteomes" id="UP000467130">
    <property type="component" value="Chromosome"/>
</dbReference>
<keyword evidence="2" id="KW-0812">Transmembrane</keyword>